<dbReference type="AlphaFoldDB" id="A0A1H8W281"/>
<dbReference type="Proteomes" id="UP000198775">
    <property type="component" value="Unassembled WGS sequence"/>
</dbReference>
<keyword evidence="3" id="KW-1185">Reference proteome</keyword>
<name>A0A1H8W281_9EURY</name>
<evidence type="ECO:0000256" key="1">
    <source>
        <dbReference type="SAM" id="MobiDB-lite"/>
    </source>
</evidence>
<feature type="region of interest" description="Disordered" evidence="1">
    <location>
        <begin position="53"/>
        <end position="89"/>
    </location>
</feature>
<protein>
    <submittedName>
        <fullName evidence="2">Uncharacterized protein</fullName>
    </submittedName>
</protein>
<proteinExistence type="predicted"/>
<dbReference type="EMBL" id="FOCX01000046">
    <property type="protein sequence ID" value="SEP21735.1"/>
    <property type="molecule type" value="Genomic_DNA"/>
</dbReference>
<sequence>MRVTSETIYEHDEHGEVLIIDVHHVFNEYDLESGSGERHSRVVRYTPNWDDYGPMPGSVQVTSTDDFREQLGDRVKPFEPLDPQAEPDE</sequence>
<evidence type="ECO:0000313" key="3">
    <source>
        <dbReference type="Proteomes" id="UP000198775"/>
    </source>
</evidence>
<dbReference type="OrthoDB" id="323392at2157"/>
<evidence type="ECO:0000313" key="2">
    <source>
        <dbReference type="EMBL" id="SEP21735.1"/>
    </source>
</evidence>
<gene>
    <name evidence="2" type="ORF">SAMN05216388_104620</name>
</gene>
<dbReference type="RefSeq" id="WP_092664403.1">
    <property type="nucleotide sequence ID" value="NZ_FOCX01000046.1"/>
</dbReference>
<feature type="compositionally biased region" description="Basic and acidic residues" evidence="1">
    <location>
        <begin position="65"/>
        <end position="79"/>
    </location>
</feature>
<reference evidence="3" key="1">
    <citation type="submission" date="2016-10" db="EMBL/GenBank/DDBJ databases">
        <authorList>
            <person name="Varghese N."/>
            <person name="Submissions S."/>
        </authorList>
    </citation>
    <scope>NUCLEOTIDE SEQUENCE [LARGE SCALE GENOMIC DNA]</scope>
    <source>
        <strain evidence="3">IBRC-M 10043</strain>
    </source>
</reference>
<accession>A0A1H8W281</accession>
<organism evidence="2 3">
    <name type="scientific">Halorientalis persicus</name>
    <dbReference type="NCBI Taxonomy" id="1367881"/>
    <lineage>
        <taxon>Archaea</taxon>
        <taxon>Methanobacteriati</taxon>
        <taxon>Methanobacteriota</taxon>
        <taxon>Stenosarchaea group</taxon>
        <taxon>Halobacteria</taxon>
        <taxon>Halobacteriales</taxon>
        <taxon>Haloarculaceae</taxon>
        <taxon>Halorientalis</taxon>
    </lineage>
</organism>